<gene>
    <name evidence="1" type="ORF">CVIC8964_0496</name>
</gene>
<organism evidence="1 2">
    <name type="scientific">Campylobacter vicugnae</name>
    <dbReference type="NCBI Taxonomy" id="1660076"/>
    <lineage>
        <taxon>Bacteria</taxon>
        <taxon>Pseudomonadati</taxon>
        <taxon>Campylobacterota</taxon>
        <taxon>Epsilonproteobacteria</taxon>
        <taxon>Campylobacterales</taxon>
        <taxon>Campylobacteraceae</taxon>
        <taxon>Campylobacter</taxon>
    </lineage>
</organism>
<dbReference type="OrthoDB" id="5339555at2"/>
<protein>
    <recommendedName>
        <fullName evidence="3">Periplasmic protein</fullName>
    </recommendedName>
</protein>
<proteinExistence type="predicted"/>
<dbReference type="AlphaFoldDB" id="A0A1X9T0B0"/>
<name>A0A1X9T0B0_9BACT</name>
<accession>A0A1X9T0B0</accession>
<evidence type="ECO:0008006" key="3">
    <source>
        <dbReference type="Google" id="ProtNLM"/>
    </source>
</evidence>
<evidence type="ECO:0000313" key="2">
    <source>
        <dbReference type="Proteomes" id="UP000194265"/>
    </source>
</evidence>
<dbReference type="RefSeq" id="WP_086248543.1">
    <property type="nucleotide sequence ID" value="NZ_CP018791.1"/>
</dbReference>
<sequence>MKKIILFMMILCGFSFADVISIEGFESDLYSKYDANNLKKISIDLEIITRDDNVPKAPIYDALNIIVGSFYAEDIMTSKGKEGFKTTFIKYIDKKYSISIDEIYIIKLKFVEETNIQKILDAIKAMHKDMLNDDEPSLPAAPAMPTLPSLPQVENLIPDNNFNKNFN</sequence>
<reference evidence="1 2" key="1">
    <citation type="journal article" date="2017" name="Genome Biol. Evol.">
        <title>Comparative Genomic Analysis Identifies a Campylobacter Clade Deficient in Selenium Metabolism.</title>
        <authorList>
            <person name="Miller W.G."/>
            <person name="Yee E."/>
            <person name="Lopes B.S."/>
            <person name="Chapman M.H."/>
            <person name="Huynh S."/>
            <person name="Bono J.L."/>
            <person name="Parker C.T."/>
            <person name="Strachan N.J.C."/>
            <person name="Forbes K.J."/>
        </authorList>
    </citation>
    <scope>NUCLEOTIDE SEQUENCE [LARGE SCALE GENOMIC DNA]</scope>
    <source>
        <strain evidence="1 2">RM8964</strain>
    </source>
</reference>
<dbReference type="Proteomes" id="UP000194265">
    <property type="component" value="Chromosome"/>
</dbReference>
<dbReference type="STRING" id="1660074.CVIC8964_0496"/>
<evidence type="ECO:0000313" key="1">
    <source>
        <dbReference type="EMBL" id="ARR01915.1"/>
    </source>
</evidence>
<dbReference type="EMBL" id="CP018791">
    <property type="protein sequence ID" value="ARR01915.1"/>
    <property type="molecule type" value="Genomic_DNA"/>
</dbReference>